<dbReference type="EMBL" id="CP117522">
    <property type="protein sequence ID" value="WNE93858.1"/>
    <property type="molecule type" value="Genomic_DNA"/>
</dbReference>
<organism evidence="2 3">
    <name type="scientific">Streptomyces luomodiensis</name>
    <dbReference type="NCBI Taxonomy" id="3026192"/>
    <lineage>
        <taxon>Bacteria</taxon>
        <taxon>Bacillati</taxon>
        <taxon>Actinomycetota</taxon>
        <taxon>Actinomycetes</taxon>
        <taxon>Kitasatosporales</taxon>
        <taxon>Streptomycetaceae</taxon>
        <taxon>Streptomyces</taxon>
    </lineage>
</organism>
<dbReference type="Pfam" id="PF01636">
    <property type="entry name" value="APH"/>
    <property type="match status" value="1"/>
</dbReference>
<dbReference type="RefSeq" id="WP_311033351.1">
    <property type="nucleotide sequence ID" value="NZ_CP117522.1"/>
</dbReference>
<keyword evidence="3" id="KW-1185">Reference proteome</keyword>
<proteinExistence type="predicted"/>
<dbReference type="Proteomes" id="UP001305606">
    <property type="component" value="Chromosome"/>
</dbReference>
<gene>
    <name evidence="2" type="ORF">PS467_00105</name>
</gene>
<evidence type="ECO:0000259" key="1">
    <source>
        <dbReference type="Pfam" id="PF01636"/>
    </source>
</evidence>
<dbReference type="SUPFAM" id="SSF56112">
    <property type="entry name" value="Protein kinase-like (PK-like)"/>
    <property type="match status" value="1"/>
</dbReference>
<sequence>MPEERLPGGFVNETVLLDGTVRRRPTARSPYLRELLHLFQKHHWPGAPRHLGSDEQGRDVLQYVPGHVPWAGGDPAVHEERSLRELCVLVRQAHDLTQGHPLAEGGEVVCHNDLSPRNTVYRREGARLHPIALIDWDLAGPGLRIHDVAHLCWQFLGLGPGTDAAWAAERLRLVADAYGLPDADRARLVPAIIWWQERTRSGIEAGARDGDPALRELARAGVPARIRAAREWVTAQRQTLEAPPANFPPRLDET</sequence>
<accession>A0ABY9UQZ5</accession>
<reference evidence="2 3" key="1">
    <citation type="submission" date="2023-02" db="EMBL/GenBank/DDBJ databases">
        <title>Streptomyces sp. SCA4-21 with antifungal activity against Fusarium oxysporum f. sp. cubense, Streptomyces sp. SCA2-17 with antifungal activity against Fusarium oxysporum f. sp. cubense.</title>
        <authorList>
            <person name="Qi D."/>
        </authorList>
    </citation>
    <scope>NUCLEOTIDE SEQUENCE [LARGE SCALE GENOMIC DNA]</scope>
    <source>
        <strain evidence="2 3">SCA4-21</strain>
    </source>
</reference>
<dbReference type="Gene3D" id="3.90.1200.10">
    <property type="match status" value="1"/>
</dbReference>
<dbReference type="InterPro" id="IPR002575">
    <property type="entry name" value="Aminoglycoside_PTrfase"/>
</dbReference>
<feature type="domain" description="Aminoglycoside phosphotransferase" evidence="1">
    <location>
        <begin position="74"/>
        <end position="172"/>
    </location>
</feature>
<dbReference type="InterPro" id="IPR011009">
    <property type="entry name" value="Kinase-like_dom_sf"/>
</dbReference>
<evidence type="ECO:0000313" key="2">
    <source>
        <dbReference type="EMBL" id="WNE93858.1"/>
    </source>
</evidence>
<evidence type="ECO:0000313" key="3">
    <source>
        <dbReference type="Proteomes" id="UP001305606"/>
    </source>
</evidence>
<name>A0ABY9UQZ5_9ACTN</name>
<protein>
    <submittedName>
        <fullName evidence="2">Phosphotransferase</fullName>
    </submittedName>
</protein>